<evidence type="ECO:0000256" key="1">
    <source>
        <dbReference type="SAM" id="MobiDB-lite"/>
    </source>
</evidence>
<dbReference type="AlphaFoldDB" id="A0A133U3F4"/>
<feature type="compositionally biased region" description="Basic residues" evidence="1">
    <location>
        <begin position="54"/>
        <end position="66"/>
    </location>
</feature>
<sequence length="66" mass="7429">MERRITGLLFRLKMQKNGKIQGSGILPVLKAESLELISSKLDGYPPESSSKKIGAQRKSRYFPRPP</sequence>
<feature type="region of interest" description="Disordered" evidence="1">
    <location>
        <begin position="40"/>
        <end position="66"/>
    </location>
</feature>
<name>A0A133U3F4_9EURY</name>
<protein>
    <submittedName>
        <fullName evidence="2">Uncharacterized protein</fullName>
    </submittedName>
</protein>
<dbReference type="EMBL" id="LHXL01000088">
    <property type="protein sequence ID" value="KXA88711.1"/>
    <property type="molecule type" value="Genomic_DNA"/>
</dbReference>
<accession>A0A133U3F4</accession>
<keyword evidence="3" id="KW-1185">Reference proteome</keyword>
<gene>
    <name evidence="2" type="ORF">AKJ62_04630</name>
</gene>
<dbReference type="Proteomes" id="UP000070589">
    <property type="component" value="Unassembled WGS sequence"/>
</dbReference>
<proteinExistence type="predicted"/>
<reference evidence="2 3" key="1">
    <citation type="journal article" date="2016" name="Sci. Rep.">
        <title>Metabolic traits of an uncultured archaeal lineage -MSBL1- from brine pools of the Red Sea.</title>
        <authorList>
            <person name="Mwirichia R."/>
            <person name="Alam I."/>
            <person name="Rashid M."/>
            <person name="Vinu M."/>
            <person name="Ba-Alawi W."/>
            <person name="Anthony Kamau A."/>
            <person name="Kamanda Ngugi D."/>
            <person name="Goker M."/>
            <person name="Klenk H.P."/>
            <person name="Bajic V."/>
            <person name="Stingl U."/>
        </authorList>
    </citation>
    <scope>NUCLEOTIDE SEQUENCE [LARGE SCALE GENOMIC DNA]</scope>
    <source>
        <strain evidence="2">SCGC-AAA259D14</strain>
    </source>
</reference>
<comment type="caution">
    <text evidence="2">The sequence shown here is derived from an EMBL/GenBank/DDBJ whole genome shotgun (WGS) entry which is preliminary data.</text>
</comment>
<organism evidence="2 3">
    <name type="scientific">candidate division MSBL1 archaeon SCGC-AAA259D14</name>
    <dbReference type="NCBI Taxonomy" id="1698261"/>
    <lineage>
        <taxon>Archaea</taxon>
        <taxon>Methanobacteriati</taxon>
        <taxon>Methanobacteriota</taxon>
        <taxon>candidate division MSBL1</taxon>
    </lineage>
</organism>
<evidence type="ECO:0000313" key="2">
    <source>
        <dbReference type="EMBL" id="KXA88711.1"/>
    </source>
</evidence>
<evidence type="ECO:0000313" key="3">
    <source>
        <dbReference type="Proteomes" id="UP000070589"/>
    </source>
</evidence>